<accession>A0A0L0CGV2</accession>
<evidence type="ECO:0000313" key="2">
    <source>
        <dbReference type="Proteomes" id="UP000037069"/>
    </source>
</evidence>
<gene>
    <name evidence="1" type="ORF">FF38_08432</name>
</gene>
<evidence type="ECO:0000313" key="1">
    <source>
        <dbReference type="EMBL" id="KNC31466.1"/>
    </source>
</evidence>
<keyword evidence="2" id="KW-1185">Reference proteome</keyword>
<proteinExistence type="predicted"/>
<dbReference type="Proteomes" id="UP000037069">
    <property type="component" value="Unassembled WGS sequence"/>
</dbReference>
<dbReference type="AlphaFoldDB" id="A0A0L0CGV2"/>
<reference evidence="1 2" key="1">
    <citation type="journal article" date="2015" name="Nat. Commun.">
        <title>Lucilia cuprina genome unlocks parasitic fly biology to underpin future interventions.</title>
        <authorList>
            <person name="Anstead C.A."/>
            <person name="Korhonen P.K."/>
            <person name="Young N.D."/>
            <person name="Hall R.S."/>
            <person name="Jex A.R."/>
            <person name="Murali S.C."/>
            <person name="Hughes D.S."/>
            <person name="Lee S.F."/>
            <person name="Perry T."/>
            <person name="Stroehlein A.J."/>
            <person name="Ansell B.R."/>
            <person name="Breugelmans B."/>
            <person name="Hofmann A."/>
            <person name="Qu J."/>
            <person name="Dugan S."/>
            <person name="Lee S.L."/>
            <person name="Chao H."/>
            <person name="Dinh H."/>
            <person name="Han Y."/>
            <person name="Doddapaneni H.V."/>
            <person name="Worley K.C."/>
            <person name="Muzny D.M."/>
            <person name="Ioannidis P."/>
            <person name="Waterhouse R.M."/>
            <person name="Zdobnov E.M."/>
            <person name="James P.J."/>
            <person name="Bagnall N.H."/>
            <person name="Kotze A.C."/>
            <person name="Gibbs R.A."/>
            <person name="Richards S."/>
            <person name="Batterham P."/>
            <person name="Gasser R.B."/>
        </authorList>
    </citation>
    <scope>NUCLEOTIDE SEQUENCE [LARGE SCALE GENOMIC DNA]</scope>
    <source>
        <strain evidence="1 2">LS</strain>
        <tissue evidence="1">Full body</tissue>
    </source>
</reference>
<dbReference type="EMBL" id="JRES01000413">
    <property type="protein sequence ID" value="KNC31466.1"/>
    <property type="molecule type" value="Genomic_DNA"/>
</dbReference>
<organism evidence="1 2">
    <name type="scientific">Lucilia cuprina</name>
    <name type="common">Green bottle fly</name>
    <name type="synonym">Australian sheep blowfly</name>
    <dbReference type="NCBI Taxonomy" id="7375"/>
    <lineage>
        <taxon>Eukaryota</taxon>
        <taxon>Metazoa</taxon>
        <taxon>Ecdysozoa</taxon>
        <taxon>Arthropoda</taxon>
        <taxon>Hexapoda</taxon>
        <taxon>Insecta</taxon>
        <taxon>Pterygota</taxon>
        <taxon>Neoptera</taxon>
        <taxon>Endopterygota</taxon>
        <taxon>Diptera</taxon>
        <taxon>Brachycera</taxon>
        <taxon>Muscomorpha</taxon>
        <taxon>Oestroidea</taxon>
        <taxon>Calliphoridae</taxon>
        <taxon>Luciliinae</taxon>
        <taxon>Lucilia</taxon>
    </lineage>
</organism>
<protein>
    <submittedName>
        <fullName evidence="1">Uncharacterized protein</fullName>
    </submittedName>
</protein>
<comment type="caution">
    <text evidence="1">The sequence shown here is derived from an EMBL/GenBank/DDBJ whole genome shotgun (WGS) entry which is preliminary data.</text>
</comment>
<sequence length="164" mass="18281">MGKKPVCVQSGSHHKIKKSCRLKVLFCNIPVNEVKPIVTLIRPLRIYCRLWKIIVLLHHDSSLQHLQLEHDVRAIVGANGYPLTYLAIRLNQHVHLVEPSIPASSSAHSFKISDATGTEILFVIFKLQTKIPNLLESVSVPKRGSKVVPPAMACTAPFSLRRAL</sequence>
<name>A0A0L0CGV2_LUCCU</name>